<comment type="subcellular location">
    <subcellularLocation>
        <location evidence="5">Cell membrane</location>
        <topology evidence="5">Multi-pass membrane protein</topology>
    </subcellularLocation>
    <subcellularLocation>
        <location evidence="1">Endomembrane system</location>
        <topology evidence="1">Multi-pass membrane protein</topology>
    </subcellularLocation>
    <subcellularLocation>
        <location evidence="6">Membrane</location>
        <topology evidence="6">Multi-pass membrane protein</topology>
    </subcellularLocation>
</comment>
<keyword evidence="2 5" id="KW-0812">Transmembrane</keyword>
<feature type="transmembrane region" description="Helical" evidence="5">
    <location>
        <begin position="409"/>
        <end position="434"/>
    </location>
</feature>
<feature type="transmembrane region" description="Helical" evidence="5">
    <location>
        <begin position="136"/>
        <end position="153"/>
    </location>
</feature>
<evidence type="ECO:0000256" key="3">
    <source>
        <dbReference type="ARBA" id="ARBA00022989"/>
    </source>
</evidence>
<feature type="transmembrane region" description="Helical" evidence="5">
    <location>
        <begin position="44"/>
        <end position="64"/>
    </location>
</feature>
<dbReference type="GO" id="GO:0042773">
    <property type="term" value="P:ATP synthesis coupled electron transport"/>
    <property type="evidence" value="ECO:0007669"/>
    <property type="project" value="InterPro"/>
</dbReference>
<dbReference type="InterPro" id="IPR001750">
    <property type="entry name" value="ND/Mrp_TM"/>
</dbReference>
<dbReference type="NCBIfam" id="NF004441">
    <property type="entry name" value="PRK05777.1-4"/>
    <property type="match status" value="1"/>
</dbReference>
<evidence type="ECO:0000256" key="5">
    <source>
        <dbReference type="HAMAP-Rule" id="MF_00445"/>
    </source>
</evidence>
<comment type="subunit">
    <text evidence="5">NDH-1 is composed of 14 different subunits. Subunits NuoA, H, J, K, L, M, N constitute the membrane sector of the complex.</text>
</comment>
<keyword evidence="5" id="KW-1003">Cell membrane</keyword>
<feature type="transmembrane region" description="Helical" evidence="5">
    <location>
        <begin position="305"/>
        <end position="324"/>
    </location>
</feature>
<feature type="transmembrane region" description="Helical" evidence="5">
    <location>
        <begin position="272"/>
        <end position="293"/>
    </location>
</feature>
<feature type="transmembrane region" description="Helical" evidence="5">
    <location>
        <begin position="84"/>
        <end position="102"/>
    </location>
</feature>
<feature type="domain" description="NADH:quinone oxidoreductase/Mrp antiporter transmembrane" evidence="7">
    <location>
        <begin position="155"/>
        <end position="459"/>
    </location>
</feature>
<organism evidence="8 9">
    <name type="scientific">Acidipropionibacterium jensenii</name>
    <dbReference type="NCBI Taxonomy" id="1749"/>
    <lineage>
        <taxon>Bacteria</taxon>
        <taxon>Bacillati</taxon>
        <taxon>Actinomycetota</taxon>
        <taxon>Actinomycetes</taxon>
        <taxon>Propionibacteriales</taxon>
        <taxon>Propionibacteriaceae</taxon>
        <taxon>Acidipropionibacterium</taxon>
    </lineage>
</organism>
<dbReference type="InterPro" id="IPR010096">
    <property type="entry name" value="NADH-Q_OxRdtase_suN/2"/>
</dbReference>
<dbReference type="HAMAP" id="MF_00445">
    <property type="entry name" value="NDH1_NuoN_1"/>
    <property type="match status" value="1"/>
</dbReference>
<evidence type="ECO:0000256" key="4">
    <source>
        <dbReference type="ARBA" id="ARBA00023136"/>
    </source>
</evidence>
<keyword evidence="3 5" id="KW-1133">Transmembrane helix</keyword>
<gene>
    <name evidence="5" type="primary">nuoN</name>
    <name evidence="8" type="ORF">C0Z10_02830</name>
</gene>
<protein>
    <recommendedName>
        <fullName evidence="5">NADH-quinone oxidoreductase subunit N</fullName>
        <ecNumber evidence="5">7.1.1.-</ecNumber>
    </recommendedName>
    <alternativeName>
        <fullName evidence="5">NADH dehydrogenase I subunit N</fullName>
    </alternativeName>
    <alternativeName>
        <fullName evidence="5">NDH-1 subunit N</fullName>
    </alternativeName>
</protein>
<dbReference type="EMBL" id="CP025570">
    <property type="protein sequence ID" value="AZZ40663.1"/>
    <property type="molecule type" value="Genomic_DNA"/>
</dbReference>
<keyword evidence="5" id="KW-0813">Transport</keyword>
<feature type="transmembrane region" description="Helical" evidence="5">
    <location>
        <begin position="191"/>
        <end position="212"/>
    </location>
</feature>
<dbReference type="GO" id="GO:0048038">
    <property type="term" value="F:quinone binding"/>
    <property type="evidence" value="ECO:0007669"/>
    <property type="project" value="UniProtKB-KW"/>
</dbReference>
<name>A0A3Q9UMR5_9ACTN</name>
<keyword evidence="4 5" id="KW-0472">Membrane</keyword>
<keyword evidence="5" id="KW-0874">Quinone</keyword>
<proteinExistence type="inferred from homology"/>
<dbReference type="GO" id="GO:0005886">
    <property type="term" value="C:plasma membrane"/>
    <property type="evidence" value="ECO:0007669"/>
    <property type="project" value="UniProtKB-SubCell"/>
</dbReference>
<feature type="transmembrane region" description="Helical" evidence="5">
    <location>
        <begin position="486"/>
        <end position="510"/>
    </location>
</feature>
<evidence type="ECO:0000256" key="1">
    <source>
        <dbReference type="ARBA" id="ARBA00004127"/>
    </source>
</evidence>
<dbReference type="Proteomes" id="UP000285875">
    <property type="component" value="Chromosome"/>
</dbReference>
<dbReference type="GO" id="GO:0012505">
    <property type="term" value="C:endomembrane system"/>
    <property type="evidence" value="ECO:0007669"/>
    <property type="project" value="UniProtKB-SubCell"/>
</dbReference>
<evidence type="ECO:0000313" key="9">
    <source>
        <dbReference type="Proteomes" id="UP000285875"/>
    </source>
</evidence>
<keyword evidence="5" id="KW-0520">NAD</keyword>
<evidence type="ECO:0000256" key="6">
    <source>
        <dbReference type="RuleBase" id="RU000320"/>
    </source>
</evidence>
<dbReference type="NCBIfam" id="TIGR01770">
    <property type="entry name" value="NDH_I_N"/>
    <property type="match status" value="1"/>
</dbReference>
<dbReference type="EC" id="7.1.1.-" evidence="5"/>
<dbReference type="GO" id="GO:0008137">
    <property type="term" value="F:NADH dehydrogenase (ubiquinone) activity"/>
    <property type="evidence" value="ECO:0007669"/>
    <property type="project" value="InterPro"/>
</dbReference>
<comment type="catalytic activity">
    <reaction evidence="5">
        <text>a quinone + NADH + 5 H(+)(in) = a quinol + NAD(+) + 4 H(+)(out)</text>
        <dbReference type="Rhea" id="RHEA:57888"/>
        <dbReference type="ChEBI" id="CHEBI:15378"/>
        <dbReference type="ChEBI" id="CHEBI:24646"/>
        <dbReference type="ChEBI" id="CHEBI:57540"/>
        <dbReference type="ChEBI" id="CHEBI:57945"/>
        <dbReference type="ChEBI" id="CHEBI:132124"/>
    </reaction>
</comment>
<dbReference type="AlphaFoldDB" id="A0A3Q9UMR5"/>
<feature type="transmembrane region" description="Helical" evidence="5">
    <location>
        <begin position="159"/>
        <end position="179"/>
    </location>
</feature>
<dbReference type="PANTHER" id="PTHR22773">
    <property type="entry name" value="NADH DEHYDROGENASE"/>
    <property type="match status" value="1"/>
</dbReference>
<evidence type="ECO:0000259" key="7">
    <source>
        <dbReference type="Pfam" id="PF00361"/>
    </source>
</evidence>
<comment type="function">
    <text evidence="5">NDH-1 shuttles electrons from NADH, via FMN and iron-sulfur (Fe-S) centers, to quinones in the respiratory chain. The immediate electron acceptor for the enzyme in this species is believed to be a menaquinone. Couples the redox reaction to proton translocation (for every two electrons transferred, four hydrogen ions are translocated across the cytoplasmic membrane), and thus conserves the redox energy in a proton gradient.</text>
</comment>
<comment type="similarity">
    <text evidence="5">Belongs to the complex I subunit 2 family.</text>
</comment>
<reference evidence="9" key="1">
    <citation type="submission" date="2017-12" db="EMBL/GenBank/DDBJ databases">
        <title>Whole genome sequencing of Acidipropionibacterium jensenii strains JS279 and JS280.</title>
        <authorList>
            <person name="Deptula P."/>
            <person name="Laine P."/>
            <person name="Smolander O.-P."/>
            <person name="Paulin L."/>
            <person name="Auvinen P."/>
            <person name="Varmanen P."/>
        </authorList>
    </citation>
    <scope>NUCLEOTIDE SEQUENCE [LARGE SCALE GENOMIC DNA]</scope>
    <source>
        <strain evidence="9">JS280</strain>
    </source>
</reference>
<feature type="transmembrane region" description="Helical" evidence="5">
    <location>
        <begin position="446"/>
        <end position="474"/>
    </location>
</feature>
<accession>A0A3Q9UMR5</accession>
<sequence length="526" mass="55430">MTPLDITAPTLEYGILLPLFIMMAAACVSVLLEAFVPRGSRRPLQIALTLVAMVAALAGTLGNWTAASYQLAAGQTLALDAPSYATWTLLLICSIGVVALFAERTGGTETAFVASAATVPGSAAEREAAAAHQEQTEVYPLMLFAVLGMMLFASSNELIVMFIALEIFSLPLYLLCALARRRRLISQEAALKYFLLGALSSAVFLYGTALLYGASGSFELANIDAAMVAQPGSSKVALAGMVLVSVGLLFKIGAVPFHNWVPDVYTGAPSPVTAFMSVATKIVGVIGMMRVLYVGLGAMRWDWQPLIALLAVATILLGSVIGLVQTDIKRLLAYSSIAHAGFIMVAIAGAYTVQTGMAQNSSGSVASVMVYLTGYGLATIGMFVIIMMVRRSGGESNDLASWAGLGRRYPWLGVAVTVFMLSFAGIPLTAGFVGKLLVLSAGWRGGFAWLALVGVLFSVVAAFFYLRVIAVVFFRAPGEAARSVEVSAISAGSWIVLVVCALATVFFGVYPQPLIEVFEQAGTFLR</sequence>
<feature type="transmembrane region" description="Helical" evidence="5">
    <location>
        <begin position="13"/>
        <end position="32"/>
    </location>
</feature>
<dbReference type="KEGG" id="aji:C0Z10_02830"/>
<evidence type="ECO:0000313" key="8">
    <source>
        <dbReference type="EMBL" id="AZZ40663.1"/>
    </source>
</evidence>
<keyword evidence="5" id="KW-1278">Translocase</keyword>
<dbReference type="Pfam" id="PF00361">
    <property type="entry name" value="Proton_antipo_M"/>
    <property type="match status" value="1"/>
</dbReference>
<dbReference type="GO" id="GO:0050136">
    <property type="term" value="F:NADH dehydrogenase (quinone) (non-electrogenic) activity"/>
    <property type="evidence" value="ECO:0007669"/>
    <property type="project" value="UniProtKB-UniRule"/>
</dbReference>
<feature type="transmembrane region" description="Helical" evidence="5">
    <location>
        <begin position="236"/>
        <end position="260"/>
    </location>
</feature>
<feature type="transmembrane region" description="Helical" evidence="5">
    <location>
        <begin position="365"/>
        <end position="389"/>
    </location>
</feature>
<feature type="transmembrane region" description="Helical" evidence="5">
    <location>
        <begin position="331"/>
        <end position="353"/>
    </location>
</feature>
<evidence type="ECO:0000256" key="2">
    <source>
        <dbReference type="ARBA" id="ARBA00022692"/>
    </source>
</evidence>